<accession>A0A445ED88</accession>
<evidence type="ECO:0000259" key="1">
    <source>
        <dbReference type="SMART" id="SM00575"/>
    </source>
</evidence>
<evidence type="ECO:0000313" key="3">
    <source>
        <dbReference type="Proteomes" id="UP000289738"/>
    </source>
</evidence>
<evidence type="ECO:0000313" key="2">
    <source>
        <dbReference type="EMBL" id="RYR73466.1"/>
    </source>
</evidence>
<dbReference type="PANTHER" id="PTHR31973">
    <property type="entry name" value="POLYPROTEIN, PUTATIVE-RELATED"/>
    <property type="match status" value="1"/>
</dbReference>
<gene>
    <name evidence="2" type="ORF">Ahy_A02g007816</name>
</gene>
<proteinExistence type="predicted"/>
<comment type="caution">
    <text evidence="2">The sequence shown here is derived from an EMBL/GenBank/DDBJ whole genome shotgun (WGS) entry which is preliminary data.</text>
</comment>
<name>A0A445ED88_ARAHY</name>
<reference evidence="2 3" key="1">
    <citation type="submission" date="2019-01" db="EMBL/GenBank/DDBJ databases">
        <title>Sequencing of cultivated peanut Arachis hypogaea provides insights into genome evolution and oil improvement.</title>
        <authorList>
            <person name="Chen X."/>
        </authorList>
    </citation>
    <scope>NUCLEOTIDE SEQUENCE [LARGE SCALE GENOMIC DNA]</scope>
    <source>
        <strain evidence="3">cv. Fuhuasheng</strain>
        <tissue evidence="2">Leaves</tissue>
    </source>
</reference>
<protein>
    <recommendedName>
        <fullName evidence="1">Zinc finger PMZ-type domain-containing protein</fullName>
    </recommendedName>
</protein>
<feature type="domain" description="Zinc finger PMZ-type" evidence="1">
    <location>
        <begin position="164"/>
        <end position="191"/>
    </location>
</feature>
<sequence length="377" mass="43322">MAQLHETVEKHRPQGCSLGVCKEHHPPRLCNSHDNNQKLNPHAWEYLSHILLKQWSRSHFSEWPNVDNITNNNSEIFNSKCKKFRGKPIITLLEEIRCYVMRILARNKELRGYNGQLCSVQQSRLEKNKKESSSWRPFWTADDARNIFEVQCLPMKVSVDLGNYTCSSRLWQLTVIPYKHACAALTHQNRRAKDVSHTWLTISAYNATYQFLVQLVPSQEYWQQLDTIPIFLPHYKRPIGWPTKKRDTTRDAPKVNPDPYRTKRKYGQIKCKYCLKEGHNSRSCKAKKEARAVAATAADAIAHGINSSAATTVHVPPANVAQDEDDERLVEIYWEETLEDAEAKAALDAAAVEFEASLGVGTQPQEKYKFVNCLNIF</sequence>
<dbReference type="SMART" id="SM00575">
    <property type="entry name" value="ZnF_PMZ"/>
    <property type="match status" value="1"/>
</dbReference>
<keyword evidence="3" id="KW-1185">Reference proteome</keyword>
<dbReference type="PANTHER" id="PTHR31973:SF187">
    <property type="entry name" value="MUTATOR TRANSPOSASE MUDRA PROTEIN"/>
    <property type="match status" value="1"/>
</dbReference>
<dbReference type="EMBL" id="SDMP01000002">
    <property type="protein sequence ID" value="RYR73466.1"/>
    <property type="molecule type" value="Genomic_DNA"/>
</dbReference>
<dbReference type="AlphaFoldDB" id="A0A445ED88"/>
<dbReference type="GO" id="GO:0008270">
    <property type="term" value="F:zinc ion binding"/>
    <property type="evidence" value="ECO:0007669"/>
    <property type="project" value="InterPro"/>
</dbReference>
<dbReference type="Proteomes" id="UP000289738">
    <property type="component" value="Chromosome A02"/>
</dbReference>
<organism evidence="2 3">
    <name type="scientific">Arachis hypogaea</name>
    <name type="common">Peanut</name>
    <dbReference type="NCBI Taxonomy" id="3818"/>
    <lineage>
        <taxon>Eukaryota</taxon>
        <taxon>Viridiplantae</taxon>
        <taxon>Streptophyta</taxon>
        <taxon>Embryophyta</taxon>
        <taxon>Tracheophyta</taxon>
        <taxon>Spermatophyta</taxon>
        <taxon>Magnoliopsida</taxon>
        <taxon>eudicotyledons</taxon>
        <taxon>Gunneridae</taxon>
        <taxon>Pentapetalae</taxon>
        <taxon>rosids</taxon>
        <taxon>fabids</taxon>
        <taxon>Fabales</taxon>
        <taxon>Fabaceae</taxon>
        <taxon>Papilionoideae</taxon>
        <taxon>50 kb inversion clade</taxon>
        <taxon>dalbergioids sensu lato</taxon>
        <taxon>Dalbergieae</taxon>
        <taxon>Pterocarpus clade</taxon>
        <taxon>Arachis</taxon>
    </lineage>
</organism>
<dbReference type="InterPro" id="IPR006564">
    <property type="entry name" value="Znf_PMZ"/>
</dbReference>